<dbReference type="AlphaFoldDB" id="A0A4P2Q6L4"/>
<gene>
    <name evidence="1" type="ORF">SOCEGT47_056780</name>
</gene>
<evidence type="ECO:0000313" key="1">
    <source>
        <dbReference type="EMBL" id="AUX25134.1"/>
    </source>
</evidence>
<dbReference type="Pfam" id="PF20213">
    <property type="entry name" value="DUF6573"/>
    <property type="match status" value="1"/>
</dbReference>
<dbReference type="EMBL" id="CP012670">
    <property type="protein sequence ID" value="AUX25134.1"/>
    <property type="molecule type" value="Genomic_DNA"/>
</dbReference>
<protein>
    <submittedName>
        <fullName evidence="1">Uncharacterized protein</fullName>
    </submittedName>
</protein>
<sequence length="144" mass="16072">MAGNNGKSDDRAHRAAIDDEITMEVIHTYTRKEAIEDGVLIDVSKMARELGVRIPVAVTSSVWERYVKLTPAAIRAAGSEDGRLWDILWMFRCFALRAMEASEIRFQLRVITESIRPSLVELKAICGPGDDGEPVITIMLPDED</sequence>
<evidence type="ECO:0000313" key="2">
    <source>
        <dbReference type="Proteomes" id="UP000295781"/>
    </source>
</evidence>
<reference evidence="1 2" key="1">
    <citation type="submission" date="2015-09" db="EMBL/GenBank/DDBJ databases">
        <title>Sorangium comparison.</title>
        <authorList>
            <person name="Zaburannyi N."/>
            <person name="Bunk B."/>
            <person name="Overmann J."/>
            <person name="Mueller R."/>
        </authorList>
    </citation>
    <scope>NUCLEOTIDE SEQUENCE [LARGE SCALE GENOMIC DNA]</scope>
    <source>
        <strain evidence="1 2">So ceGT47</strain>
    </source>
</reference>
<dbReference type="InterPro" id="IPR046480">
    <property type="entry name" value="DUF6573"/>
</dbReference>
<organism evidence="1 2">
    <name type="scientific">Sorangium cellulosum</name>
    <name type="common">Polyangium cellulosum</name>
    <dbReference type="NCBI Taxonomy" id="56"/>
    <lineage>
        <taxon>Bacteria</taxon>
        <taxon>Pseudomonadati</taxon>
        <taxon>Myxococcota</taxon>
        <taxon>Polyangia</taxon>
        <taxon>Polyangiales</taxon>
        <taxon>Polyangiaceae</taxon>
        <taxon>Sorangium</taxon>
    </lineage>
</organism>
<accession>A0A4P2Q6L4</accession>
<proteinExistence type="predicted"/>
<dbReference type="RefSeq" id="WP_207213668.1">
    <property type="nucleotide sequence ID" value="NZ_CP012670.1"/>
</dbReference>
<dbReference type="Proteomes" id="UP000295781">
    <property type="component" value="Chromosome"/>
</dbReference>
<name>A0A4P2Q6L4_SORCE</name>